<evidence type="ECO:0000313" key="1">
    <source>
        <dbReference type="EMBL" id="ELK37239.1"/>
    </source>
</evidence>
<name>L5MF43_MYODS</name>
<sequence>MSPPLRCTASAFHFGDRRRHRPSPGFCQALQTAAPLWPPLRRPGNELACGLHFIRANITVLLSQSATLIGHRALRRPVTADPHHGASWEFYKQLHIHEA</sequence>
<accession>L5MF43</accession>
<keyword evidence="2" id="KW-1185">Reference proteome</keyword>
<proteinExistence type="predicted"/>
<organism evidence="1 2">
    <name type="scientific">Myotis davidii</name>
    <name type="common">David's myotis</name>
    <dbReference type="NCBI Taxonomy" id="225400"/>
    <lineage>
        <taxon>Eukaryota</taxon>
        <taxon>Metazoa</taxon>
        <taxon>Chordata</taxon>
        <taxon>Craniata</taxon>
        <taxon>Vertebrata</taxon>
        <taxon>Euteleostomi</taxon>
        <taxon>Mammalia</taxon>
        <taxon>Eutheria</taxon>
        <taxon>Laurasiatheria</taxon>
        <taxon>Chiroptera</taxon>
        <taxon>Yangochiroptera</taxon>
        <taxon>Vespertilionidae</taxon>
        <taxon>Myotis</taxon>
    </lineage>
</organism>
<dbReference type="EMBL" id="KB100874">
    <property type="protein sequence ID" value="ELK37239.1"/>
    <property type="molecule type" value="Genomic_DNA"/>
</dbReference>
<protein>
    <submittedName>
        <fullName evidence="1">Uncharacterized protein</fullName>
    </submittedName>
</protein>
<evidence type="ECO:0000313" key="2">
    <source>
        <dbReference type="Proteomes" id="UP000010556"/>
    </source>
</evidence>
<dbReference type="AlphaFoldDB" id="L5MF43"/>
<reference evidence="2" key="1">
    <citation type="journal article" date="2013" name="Science">
        <title>Comparative analysis of bat genomes provides insight into the evolution of flight and immunity.</title>
        <authorList>
            <person name="Zhang G."/>
            <person name="Cowled C."/>
            <person name="Shi Z."/>
            <person name="Huang Z."/>
            <person name="Bishop-Lilly K.A."/>
            <person name="Fang X."/>
            <person name="Wynne J.W."/>
            <person name="Xiong Z."/>
            <person name="Baker M.L."/>
            <person name="Zhao W."/>
            <person name="Tachedjian M."/>
            <person name="Zhu Y."/>
            <person name="Zhou P."/>
            <person name="Jiang X."/>
            <person name="Ng J."/>
            <person name="Yang L."/>
            <person name="Wu L."/>
            <person name="Xiao J."/>
            <person name="Feng Y."/>
            <person name="Chen Y."/>
            <person name="Sun X."/>
            <person name="Zhang Y."/>
            <person name="Marsh G.A."/>
            <person name="Crameri G."/>
            <person name="Broder C.C."/>
            <person name="Frey K.G."/>
            <person name="Wang L.F."/>
            <person name="Wang J."/>
        </authorList>
    </citation>
    <scope>NUCLEOTIDE SEQUENCE [LARGE SCALE GENOMIC DNA]</scope>
</reference>
<gene>
    <name evidence="1" type="ORF">MDA_GLEAN10011716</name>
</gene>
<dbReference type="Proteomes" id="UP000010556">
    <property type="component" value="Unassembled WGS sequence"/>
</dbReference>